<name>A0A0E9TIX3_ANGAN</name>
<evidence type="ECO:0000313" key="1">
    <source>
        <dbReference type="EMBL" id="JAH53397.1"/>
    </source>
</evidence>
<proteinExistence type="predicted"/>
<accession>A0A0E9TIX3</accession>
<dbReference type="AlphaFoldDB" id="A0A0E9TIX3"/>
<sequence>MGSYPHNFSQSEYACQHMTILGVIDKLAMCEMRTPCISLIIDTSPAEKA</sequence>
<reference evidence="1" key="1">
    <citation type="submission" date="2014-11" db="EMBL/GenBank/DDBJ databases">
        <authorList>
            <person name="Amaro Gonzalez C."/>
        </authorList>
    </citation>
    <scope>NUCLEOTIDE SEQUENCE</scope>
</reference>
<organism evidence="1">
    <name type="scientific">Anguilla anguilla</name>
    <name type="common">European freshwater eel</name>
    <name type="synonym">Muraena anguilla</name>
    <dbReference type="NCBI Taxonomy" id="7936"/>
    <lineage>
        <taxon>Eukaryota</taxon>
        <taxon>Metazoa</taxon>
        <taxon>Chordata</taxon>
        <taxon>Craniata</taxon>
        <taxon>Vertebrata</taxon>
        <taxon>Euteleostomi</taxon>
        <taxon>Actinopterygii</taxon>
        <taxon>Neopterygii</taxon>
        <taxon>Teleostei</taxon>
        <taxon>Anguilliformes</taxon>
        <taxon>Anguillidae</taxon>
        <taxon>Anguilla</taxon>
    </lineage>
</organism>
<dbReference type="EMBL" id="GBXM01055180">
    <property type="protein sequence ID" value="JAH53397.1"/>
    <property type="molecule type" value="Transcribed_RNA"/>
</dbReference>
<reference evidence="1" key="2">
    <citation type="journal article" date="2015" name="Fish Shellfish Immunol.">
        <title>Early steps in the European eel (Anguilla anguilla)-Vibrio vulnificus interaction in the gills: Role of the RtxA13 toxin.</title>
        <authorList>
            <person name="Callol A."/>
            <person name="Pajuelo D."/>
            <person name="Ebbesson L."/>
            <person name="Teles M."/>
            <person name="MacKenzie S."/>
            <person name="Amaro C."/>
        </authorList>
    </citation>
    <scope>NUCLEOTIDE SEQUENCE</scope>
</reference>
<protein>
    <submittedName>
        <fullName evidence="1">Uncharacterized protein</fullName>
    </submittedName>
</protein>